<dbReference type="OrthoDB" id="4424311at2"/>
<dbReference type="InterPro" id="IPR022435">
    <property type="entry name" value="Surface-anchored_actinobac"/>
</dbReference>
<keyword evidence="2" id="KW-1133">Transmembrane helix</keyword>
<evidence type="ECO:0000313" key="4">
    <source>
        <dbReference type="EMBL" id="KTF03899.1"/>
    </source>
</evidence>
<dbReference type="EMBL" id="LNIZ01000005">
    <property type="protein sequence ID" value="KTF03899.1"/>
    <property type="molecule type" value="Genomic_DNA"/>
</dbReference>
<accession>A0A0W1KIP2</accession>
<name>A0A0W1KIP2_9ACTO</name>
<dbReference type="Proteomes" id="UP000054404">
    <property type="component" value="Unassembled WGS sequence"/>
</dbReference>
<dbReference type="PATRIC" id="fig|59561.3.peg.1221"/>
<proteinExistence type="predicted"/>
<evidence type="ECO:0000256" key="2">
    <source>
        <dbReference type="SAM" id="Phobius"/>
    </source>
</evidence>
<keyword evidence="3" id="KW-0732">Signal</keyword>
<protein>
    <recommendedName>
        <fullName evidence="6">Surface-anchored protein</fullName>
    </recommendedName>
</protein>
<keyword evidence="2" id="KW-0472">Membrane</keyword>
<feature type="region of interest" description="Disordered" evidence="1">
    <location>
        <begin position="247"/>
        <end position="294"/>
    </location>
</feature>
<dbReference type="RefSeq" id="WP_062613775.1">
    <property type="nucleotide sequence ID" value="NZ_LNIZ01000005.1"/>
</dbReference>
<keyword evidence="5" id="KW-1185">Reference proteome</keyword>
<organism evidence="4 5">
    <name type="scientific">Trueperella bernardiae</name>
    <dbReference type="NCBI Taxonomy" id="59561"/>
    <lineage>
        <taxon>Bacteria</taxon>
        <taxon>Bacillati</taxon>
        <taxon>Actinomycetota</taxon>
        <taxon>Actinomycetes</taxon>
        <taxon>Actinomycetales</taxon>
        <taxon>Actinomycetaceae</taxon>
        <taxon>Trueperella</taxon>
    </lineage>
</organism>
<evidence type="ECO:0000313" key="5">
    <source>
        <dbReference type="Proteomes" id="UP000054404"/>
    </source>
</evidence>
<comment type="caution">
    <text evidence="4">The sequence shown here is derived from an EMBL/GenBank/DDBJ whole genome shotgun (WGS) entry which is preliminary data.</text>
</comment>
<feature type="transmembrane region" description="Helical" evidence="2">
    <location>
        <begin position="297"/>
        <end position="317"/>
    </location>
</feature>
<feature type="chain" id="PRO_5039580973" description="Surface-anchored protein" evidence="3">
    <location>
        <begin position="22"/>
        <end position="332"/>
    </location>
</feature>
<feature type="signal peptide" evidence="3">
    <location>
        <begin position="1"/>
        <end position="21"/>
    </location>
</feature>
<sequence length="332" mass="34723">MKRLSALTALALAATALTVPAAATTDSTAVDPALTQRVNADEAVAPAGEQTVIDAGHVDMGPRIIDGQWQVLARDDTTATPTWRQTNDVVYRVSDAARLDVPEGYDFVGGTQAWVIPQQEISGVPWLGWNTQDPAVIDQVNGTVNIVFEGHEGPGTFTAFVQAGNFQGPDLLWDSAKAESQPISVELNTHTHVNWAFTEPGVHRIRLSFTATLNDGTTAGDTAYINVAVGSETSIDDVWAAIAAVQPDSTTPDGSADASEQTGEGQSGAGQSSNGSEQADDASPDATARDQRDSSTGVVVLGMAGLALLVVAVFVVLRKRTSSAQARALEDK</sequence>
<gene>
    <name evidence="4" type="ORF">AQZ59_01228</name>
</gene>
<reference evidence="4 5" key="1">
    <citation type="submission" date="2015-11" db="EMBL/GenBank/DDBJ databases">
        <title>Draft Genome Sequence of the Type Strain Trueperella bernardiae LCDC 89-0504T, Isolated from Blood Culture.</title>
        <authorList>
            <person name="Bernier A.-M."/>
            <person name="Bernard K."/>
        </authorList>
    </citation>
    <scope>NUCLEOTIDE SEQUENCE [LARGE SCALE GENOMIC DNA]</scope>
    <source>
        <strain evidence="4 5">LCDC 89-0504</strain>
    </source>
</reference>
<dbReference type="NCBIfam" id="TIGR03769">
    <property type="entry name" value="P_ac_wall_RPT"/>
    <property type="match status" value="1"/>
</dbReference>
<evidence type="ECO:0000256" key="1">
    <source>
        <dbReference type="SAM" id="MobiDB-lite"/>
    </source>
</evidence>
<dbReference type="STRING" id="59561.AQZ59_01228"/>
<evidence type="ECO:0008006" key="6">
    <source>
        <dbReference type="Google" id="ProtNLM"/>
    </source>
</evidence>
<keyword evidence="2" id="KW-0812">Transmembrane</keyword>
<evidence type="ECO:0000256" key="3">
    <source>
        <dbReference type="SAM" id="SignalP"/>
    </source>
</evidence>
<dbReference type="NCBIfam" id="NF038134">
    <property type="entry name" value="choice_anch_M"/>
    <property type="match status" value="1"/>
</dbReference>
<dbReference type="AlphaFoldDB" id="A0A0W1KIP2"/>
<feature type="compositionally biased region" description="Low complexity" evidence="1">
    <location>
        <begin position="259"/>
        <end position="277"/>
    </location>
</feature>